<protein>
    <recommendedName>
        <fullName evidence="4">Bacterial spore germination immunoglobulin-like domain-containing protein</fullName>
    </recommendedName>
</protein>
<comment type="caution">
    <text evidence="2">The sequence shown here is derived from an EMBL/GenBank/DDBJ whole genome shotgun (WGS) entry which is preliminary data.</text>
</comment>
<name>A0A7Y9E8M8_9ACTN</name>
<keyword evidence="1" id="KW-0732">Signal</keyword>
<evidence type="ECO:0008006" key="4">
    <source>
        <dbReference type="Google" id="ProtNLM"/>
    </source>
</evidence>
<dbReference type="RefSeq" id="WP_179664583.1">
    <property type="nucleotide sequence ID" value="NZ_JACCBG010000001.1"/>
</dbReference>
<dbReference type="AlphaFoldDB" id="A0A7Y9E8M8"/>
<keyword evidence="3" id="KW-1185">Reference proteome</keyword>
<proteinExistence type="predicted"/>
<dbReference type="Proteomes" id="UP000535511">
    <property type="component" value="Unassembled WGS sequence"/>
</dbReference>
<feature type="chain" id="PRO_5031032564" description="Bacterial spore germination immunoglobulin-like domain-containing protein" evidence="1">
    <location>
        <begin position="32"/>
        <end position="136"/>
    </location>
</feature>
<feature type="signal peptide" evidence="1">
    <location>
        <begin position="1"/>
        <end position="31"/>
    </location>
</feature>
<evidence type="ECO:0000313" key="2">
    <source>
        <dbReference type="EMBL" id="NYD43017.1"/>
    </source>
</evidence>
<sequence>METRIRTRRTAGALVALAAAAGLAVPAGAQAAAPTLIPSRTTVHTDDTTPTAGVRFHLFGAVWSQGERVPATVRVKTFRQGHWQQLPGAVQQTNRNNRYRLHIALQMTGERMLKVIGDPRDPDIATSSTTITVTVH</sequence>
<organism evidence="2 3">
    <name type="scientific">Nocardioides panaciterrulae</name>
    <dbReference type="NCBI Taxonomy" id="661492"/>
    <lineage>
        <taxon>Bacteria</taxon>
        <taxon>Bacillati</taxon>
        <taxon>Actinomycetota</taxon>
        <taxon>Actinomycetes</taxon>
        <taxon>Propionibacteriales</taxon>
        <taxon>Nocardioidaceae</taxon>
        <taxon>Nocardioides</taxon>
    </lineage>
</organism>
<gene>
    <name evidence="2" type="ORF">BJZ21_003100</name>
</gene>
<evidence type="ECO:0000256" key="1">
    <source>
        <dbReference type="SAM" id="SignalP"/>
    </source>
</evidence>
<accession>A0A7Y9E8M8</accession>
<dbReference type="EMBL" id="JACCBG010000001">
    <property type="protein sequence ID" value="NYD43017.1"/>
    <property type="molecule type" value="Genomic_DNA"/>
</dbReference>
<evidence type="ECO:0000313" key="3">
    <source>
        <dbReference type="Proteomes" id="UP000535511"/>
    </source>
</evidence>
<reference evidence="2 3" key="1">
    <citation type="submission" date="2020-07" db="EMBL/GenBank/DDBJ databases">
        <title>Sequencing the genomes of 1000 actinobacteria strains.</title>
        <authorList>
            <person name="Klenk H.-P."/>
        </authorList>
    </citation>
    <scope>NUCLEOTIDE SEQUENCE [LARGE SCALE GENOMIC DNA]</scope>
    <source>
        <strain evidence="2 3">DSM 21350</strain>
    </source>
</reference>